<comment type="function">
    <text evidence="2">Catalyzes the gamma-elimination of phosphate from L-phosphohomoserine and the beta-addition of water to produce L-threonine.</text>
</comment>
<dbReference type="InterPro" id="IPR001926">
    <property type="entry name" value="TrpB-like_PALP"/>
</dbReference>
<dbReference type="InterPro" id="IPR000634">
    <property type="entry name" value="Ser/Thr_deHydtase_PyrdxlP-BS"/>
</dbReference>
<dbReference type="Proteomes" id="UP000002026">
    <property type="component" value="Chromosome"/>
</dbReference>
<keyword evidence="9 12" id="KW-0663">Pyridoxal phosphate</keyword>
<feature type="domain" description="Threonine synthase N-terminal" evidence="14">
    <location>
        <begin position="5"/>
        <end position="80"/>
    </location>
</feature>
<reference evidence="15 16" key="1">
    <citation type="journal article" date="2009" name="Stand. Genomic Sci.">
        <title>Complete genome sequence of Slackia heliotrinireducens type strain (RHS 1).</title>
        <authorList>
            <person name="Pukall R."/>
            <person name="Lapidus A."/>
            <person name="Nolan M."/>
            <person name="Copeland A."/>
            <person name="Glavina Del Rio T."/>
            <person name="Lucas S."/>
            <person name="Chen F."/>
            <person name="Tice H."/>
            <person name="Cheng J.F."/>
            <person name="Chertkov O."/>
            <person name="Bruce D."/>
            <person name="Goodwin L."/>
            <person name="Kuske C."/>
            <person name="Brettin T."/>
            <person name="Detter J.C."/>
            <person name="Han C."/>
            <person name="Pitluck S."/>
            <person name="Pati A."/>
            <person name="Mavrommatis K."/>
            <person name="Ivanova N."/>
            <person name="Ovchinnikova G."/>
            <person name="Chen A."/>
            <person name="Palaniappan K."/>
            <person name="Schneider S."/>
            <person name="Rohde M."/>
            <person name="Chain P."/>
            <person name="D'haeseleer P."/>
            <person name="Goker M."/>
            <person name="Bristow J."/>
            <person name="Eisen J.A."/>
            <person name="Markowitz V."/>
            <person name="Kyrpides N.C."/>
            <person name="Klenk H.P."/>
            <person name="Hugenholtz P."/>
        </authorList>
    </citation>
    <scope>NUCLEOTIDE SEQUENCE [LARGE SCALE GENOMIC DNA]</scope>
    <source>
        <strain evidence="16">ATCC 29202 / DSM 20476 / NCTC 11029 / RHS 1</strain>
    </source>
</reference>
<evidence type="ECO:0000256" key="10">
    <source>
        <dbReference type="ARBA" id="ARBA00049144"/>
    </source>
</evidence>
<dbReference type="InterPro" id="IPR037158">
    <property type="entry name" value="Thr_synth_N_sf"/>
</dbReference>
<feature type="modified residue" description="N6-(pyridoxal phosphate)lysine" evidence="12">
    <location>
        <position position="112"/>
    </location>
</feature>
<dbReference type="PROSITE" id="PS00165">
    <property type="entry name" value="DEHYDRATASE_SER_THR"/>
    <property type="match status" value="1"/>
</dbReference>
<evidence type="ECO:0000256" key="12">
    <source>
        <dbReference type="PIRSR" id="PIRSR604450-51"/>
    </source>
</evidence>
<dbReference type="STRING" id="471855.Shel_16070"/>
<dbReference type="Pfam" id="PF24857">
    <property type="entry name" value="THR4_C"/>
    <property type="match status" value="1"/>
</dbReference>
<dbReference type="AlphaFoldDB" id="C7N6U1"/>
<dbReference type="EMBL" id="CP001684">
    <property type="protein sequence ID" value="ACV22626.1"/>
    <property type="molecule type" value="Genomic_DNA"/>
</dbReference>
<dbReference type="Gene3D" id="3.90.1380.10">
    <property type="entry name" value="Threonine synthase, N-terminal domain"/>
    <property type="match status" value="1"/>
</dbReference>
<evidence type="ECO:0000256" key="4">
    <source>
        <dbReference type="ARBA" id="ARBA00005517"/>
    </source>
</evidence>
<comment type="similarity">
    <text evidence="4">Belongs to the threonine synthase family.</text>
</comment>
<dbReference type="RefSeq" id="WP_012798728.1">
    <property type="nucleotide sequence ID" value="NC_013165.1"/>
</dbReference>
<evidence type="ECO:0000256" key="6">
    <source>
        <dbReference type="ARBA" id="ARBA00018679"/>
    </source>
</evidence>
<dbReference type="HOGENOM" id="CLU_015170_3_1_11"/>
<dbReference type="GO" id="GO:0004795">
    <property type="term" value="F:threonine synthase activity"/>
    <property type="evidence" value="ECO:0007669"/>
    <property type="project" value="UniProtKB-UniRule"/>
</dbReference>
<sequence>MASIYHSTRGTDQVCGAKEAVLNGIAPDGGLYVTDALGSAALDLNKVVGQTFQQIAADVLATLLDDYTREEIESCVDAAYVGTFDAPEVTPLVPVEDQYVLELFHGPTSAFKDVALQMLPQLMSRATGEQHIMILTATSGDTGKAALAGFANTPGLGISVFFPHGGTSAIQRLQMVTQPGDNVAVAAVRGNFDDTQSTVKAIFADKELAARLAEKNIVLSSANSINVGRLAPQVTYYFDAYAQLVRAGKINVGDEVEFCVPTGNFGDVLAGYFAKNMGLPVAKLIVASNANNILTDFLTTGVYDRNRPFHKTISPSMDILISSNLERLLYYASKGDTAYVAQLMADLKETGRYEVREDILAGIRELFDCGCADDDMARESMAECYKQTGYVLDPHTAVGWNVSKRIPCKAAARVVLSTASPFKFCRDVCDALGFNAEGSDFDCLRELEKQTGLAAPAALAALESADVRFEDVIAKDEMPAFVEAKCGELL</sequence>
<accession>C7N6U1</accession>
<dbReference type="GO" id="GO:0005737">
    <property type="term" value="C:cytoplasm"/>
    <property type="evidence" value="ECO:0007669"/>
    <property type="project" value="TreeGrafter"/>
</dbReference>
<evidence type="ECO:0000256" key="5">
    <source>
        <dbReference type="ARBA" id="ARBA00013028"/>
    </source>
</evidence>
<evidence type="ECO:0000256" key="11">
    <source>
        <dbReference type="NCBIfam" id="TIGR00260"/>
    </source>
</evidence>
<evidence type="ECO:0000313" key="16">
    <source>
        <dbReference type="Proteomes" id="UP000002026"/>
    </source>
</evidence>
<dbReference type="SUPFAM" id="SSF53686">
    <property type="entry name" value="Tryptophan synthase beta subunit-like PLP-dependent enzymes"/>
    <property type="match status" value="1"/>
</dbReference>
<dbReference type="Pfam" id="PF14821">
    <property type="entry name" value="Thr_synth_N"/>
    <property type="match status" value="1"/>
</dbReference>
<evidence type="ECO:0000256" key="1">
    <source>
        <dbReference type="ARBA" id="ARBA00001933"/>
    </source>
</evidence>
<dbReference type="GO" id="GO:0030170">
    <property type="term" value="F:pyridoxal phosphate binding"/>
    <property type="evidence" value="ECO:0007669"/>
    <property type="project" value="InterPro"/>
</dbReference>
<dbReference type="InterPro" id="IPR036052">
    <property type="entry name" value="TrpB-like_PALP_sf"/>
</dbReference>
<dbReference type="InterPro" id="IPR004450">
    <property type="entry name" value="Thr_synthase-like"/>
</dbReference>
<name>C7N6U1_SLAHD</name>
<keyword evidence="8" id="KW-0791">Threonine biosynthesis</keyword>
<dbReference type="CDD" id="cd01560">
    <property type="entry name" value="Thr-synth_2"/>
    <property type="match status" value="1"/>
</dbReference>
<dbReference type="EC" id="4.2.3.1" evidence="5 11"/>
<evidence type="ECO:0000256" key="9">
    <source>
        <dbReference type="ARBA" id="ARBA00022898"/>
    </source>
</evidence>
<comment type="pathway">
    <text evidence="3">Amino-acid biosynthesis; L-threonine biosynthesis; L-threonine from L-aspartate: step 5/5.</text>
</comment>
<evidence type="ECO:0000256" key="2">
    <source>
        <dbReference type="ARBA" id="ARBA00003648"/>
    </source>
</evidence>
<proteinExistence type="inferred from homology"/>
<organism evidence="15 16">
    <name type="scientific">Slackia heliotrinireducens (strain ATCC 29202 / DSM 20476 / NCTC 11029 / RHS 1)</name>
    <name type="common">Peptococcus heliotrinreducens</name>
    <dbReference type="NCBI Taxonomy" id="471855"/>
    <lineage>
        <taxon>Bacteria</taxon>
        <taxon>Bacillati</taxon>
        <taxon>Actinomycetota</taxon>
        <taxon>Coriobacteriia</taxon>
        <taxon>Eggerthellales</taxon>
        <taxon>Eggerthellaceae</taxon>
        <taxon>Slackia</taxon>
    </lineage>
</organism>
<evidence type="ECO:0000259" key="14">
    <source>
        <dbReference type="Pfam" id="PF14821"/>
    </source>
</evidence>
<comment type="catalytic activity">
    <reaction evidence="10">
        <text>O-phospho-L-homoserine + H2O = L-threonine + phosphate</text>
        <dbReference type="Rhea" id="RHEA:10840"/>
        <dbReference type="ChEBI" id="CHEBI:15377"/>
        <dbReference type="ChEBI" id="CHEBI:43474"/>
        <dbReference type="ChEBI" id="CHEBI:57590"/>
        <dbReference type="ChEBI" id="CHEBI:57926"/>
        <dbReference type="EC" id="4.2.3.1"/>
    </reaction>
</comment>
<evidence type="ECO:0000256" key="7">
    <source>
        <dbReference type="ARBA" id="ARBA00022605"/>
    </source>
</evidence>
<dbReference type="KEGG" id="shi:Shel_16070"/>
<protein>
    <recommendedName>
        <fullName evidence="6 11">Threonine synthase</fullName>
        <ecNumber evidence="5 11">4.2.3.1</ecNumber>
    </recommendedName>
</protein>
<dbReference type="eggNOG" id="COG0498">
    <property type="taxonomic scope" value="Bacteria"/>
</dbReference>
<dbReference type="GO" id="GO:0009088">
    <property type="term" value="P:threonine biosynthetic process"/>
    <property type="evidence" value="ECO:0007669"/>
    <property type="project" value="UniProtKB-UniRule"/>
</dbReference>
<evidence type="ECO:0000256" key="8">
    <source>
        <dbReference type="ARBA" id="ARBA00022697"/>
    </source>
</evidence>
<keyword evidence="7" id="KW-0028">Amino-acid biosynthesis</keyword>
<dbReference type="NCBIfam" id="TIGR00260">
    <property type="entry name" value="thrC"/>
    <property type="match status" value="1"/>
</dbReference>
<keyword evidence="16" id="KW-1185">Reference proteome</keyword>
<evidence type="ECO:0000313" key="15">
    <source>
        <dbReference type="EMBL" id="ACV22626.1"/>
    </source>
</evidence>
<evidence type="ECO:0000256" key="3">
    <source>
        <dbReference type="ARBA" id="ARBA00004979"/>
    </source>
</evidence>
<dbReference type="PANTHER" id="PTHR43515:SF1">
    <property type="entry name" value="THREONINE SYNTHASE-LIKE 1"/>
    <property type="match status" value="1"/>
</dbReference>
<feature type="domain" description="Tryptophan synthase beta chain-like PALP" evidence="13">
    <location>
        <begin position="99"/>
        <end position="340"/>
    </location>
</feature>
<dbReference type="UniPathway" id="UPA00050">
    <property type="reaction ID" value="UER00065"/>
</dbReference>
<dbReference type="PANTHER" id="PTHR43515">
    <property type="entry name" value="THREONINE SYNTHASE-LIKE 1"/>
    <property type="match status" value="1"/>
</dbReference>
<dbReference type="InterPro" id="IPR029144">
    <property type="entry name" value="Thr_synth_N"/>
</dbReference>
<dbReference type="Pfam" id="PF00291">
    <property type="entry name" value="PALP"/>
    <property type="match status" value="1"/>
</dbReference>
<evidence type="ECO:0000259" key="13">
    <source>
        <dbReference type="Pfam" id="PF00291"/>
    </source>
</evidence>
<dbReference type="Gene3D" id="3.40.50.1100">
    <property type="match status" value="2"/>
</dbReference>
<comment type="cofactor">
    <cofactor evidence="1 12">
        <name>pyridoxal 5'-phosphate</name>
        <dbReference type="ChEBI" id="CHEBI:597326"/>
    </cofactor>
</comment>
<gene>
    <name evidence="15" type="ordered locus">Shel_16070</name>
</gene>